<protein>
    <submittedName>
        <fullName evidence="1">Uncharacterized protein</fullName>
    </submittedName>
</protein>
<sequence>MSWDRFDEGLYDEVENDYEWHCQYDDPNYEPEPFIPWTVEQAIAEWLDTHDDVKVVTRHDDGNFYDSKGRFVYGF</sequence>
<organism evidence="1">
    <name type="scientific">Myoviridae sp. ctAca11</name>
    <dbReference type="NCBI Taxonomy" id="2825043"/>
    <lineage>
        <taxon>Viruses</taxon>
        <taxon>Duplodnaviria</taxon>
        <taxon>Heunggongvirae</taxon>
        <taxon>Uroviricota</taxon>
        <taxon>Caudoviricetes</taxon>
    </lineage>
</organism>
<dbReference type="EMBL" id="BK015590">
    <property type="protein sequence ID" value="DAE14666.1"/>
    <property type="molecule type" value="Genomic_DNA"/>
</dbReference>
<accession>A0A8S5Q6U0</accession>
<proteinExistence type="predicted"/>
<reference evidence="1" key="1">
    <citation type="journal article" date="2021" name="Proc. Natl. Acad. Sci. U.S.A.">
        <title>A Catalog of Tens of Thousands of Viruses from Human Metagenomes Reveals Hidden Associations with Chronic Diseases.</title>
        <authorList>
            <person name="Tisza M.J."/>
            <person name="Buck C.B."/>
        </authorList>
    </citation>
    <scope>NUCLEOTIDE SEQUENCE</scope>
    <source>
        <strain evidence="1">CtAca11</strain>
    </source>
</reference>
<name>A0A8S5Q6U0_9CAUD</name>
<evidence type="ECO:0000313" key="1">
    <source>
        <dbReference type="EMBL" id="DAE14666.1"/>
    </source>
</evidence>